<evidence type="ECO:0008006" key="2">
    <source>
        <dbReference type="Google" id="ProtNLM"/>
    </source>
</evidence>
<dbReference type="EMBL" id="AUZX01012638">
    <property type="protein sequence ID" value="EQD38569.1"/>
    <property type="molecule type" value="Genomic_DNA"/>
</dbReference>
<sequence>MRADLIERAAARQRERAEAALLRRLRTVQDSAAPWIVLDGRRLLSFASNDYLGLAAHPRVREALCAAAARWGVGATAAHLLGGHRAPHA</sequence>
<dbReference type="InterPro" id="IPR015424">
    <property type="entry name" value="PyrdxlP-dep_Trfase"/>
</dbReference>
<protein>
    <recommendedName>
        <fullName evidence="2">8-amino-7-oxononanoate synthase</fullName>
    </recommendedName>
</protein>
<reference evidence="1" key="2">
    <citation type="journal article" date="2014" name="ISME J.">
        <title>Microbial stratification in low pH oxic and suboxic macroscopic growths along an acid mine drainage.</title>
        <authorList>
            <person name="Mendez-Garcia C."/>
            <person name="Mesa V."/>
            <person name="Sprenger R.R."/>
            <person name="Richter M."/>
            <person name="Diez M.S."/>
            <person name="Solano J."/>
            <person name="Bargiela R."/>
            <person name="Golyshina O.V."/>
            <person name="Manteca A."/>
            <person name="Ramos J.L."/>
            <person name="Gallego J.R."/>
            <person name="Llorente I."/>
            <person name="Martins Dos Santos V.A."/>
            <person name="Jensen O.N."/>
            <person name="Pelaez A.I."/>
            <person name="Sanchez J."/>
            <person name="Ferrer M."/>
        </authorList>
    </citation>
    <scope>NUCLEOTIDE SEQUENCE</scope>
</reference>
<accession>T1ACD1</accession>
<dbReference type="SUPFAM" id="SSF53383">
    <property type="entry name" value="PLP-dependent transferases"/>
    <property type="match status" value="1"/>
</dbReference>
<proteinExistence type="predicted"/>
<dbReference type="InterPro" id="IPR015422">
    <property type="entry name" value="PyrdxlP-dep_Trfase_small"/>
</dbReference>
<dbReference type="AlphaFoldDB" id="T1ACD1"/>
<comment type="caution">
    <text evidence="1">The sequence shown here is derived from an EMBL/GenBank/DDBJ whole genome shotgun (WGS) entry which is preliminary data.</text>
</comment>
<dbReference type="Gene3D" id="3.90.1150.10">
    <property type="entry name" value="Aspartate Aminotransferase, domain 1"/>
    <property type="match status" value="1"/>
</dbReference>
<feature type="non-terminal residue" evidence="1">
    <location>
        <position position="89"/>
    </location>
</feature>
<gene>
    <name evidence="1" type="ORF">B1A_17195</name>
</gene>
<dbReference type="InterPro" id="IPR015421">
    <property type="entry name" value="PyrdxlP-dep_Trfase_major"/>
</dbReference>
<reference evidence="1" key="1">
    <citation type="submission" date="2013-08" db="EMBL/GenBank/DDBJ databases">
        <authorList>
            <person name="Mendez C."/>
            <person name="Richter M."/>
            <person name="Ferrer M."/>
            <person name="Sanchez J."/>
        </authorList>
    </citation>
    <scope>NUCLEOTIDE SEQUENCE</scope>
</reference>
<name>T1ACD1_9ZZZZ</name>
<evidence type="ECO:0000313" key="1">
    <source>
        <dbReference type="EMBL" id="EQD38569.1"/>
    </source>
</evidence>
<dbReference type="Gene3D" id="3.40.640.10">
    <property type="entry name" value="Type I PLP-dependent aspartate aminotransferase-like (Major domain)"/>
    <property type="match status" value="1"/>
</dbReference>
<organism evidence="1">
    <name type="scientific">mine drainage metagenome</name>
    <dbReference type="NCBI Taxonomy" id="410659"/>
    <lineage>
        <taxon>unclassified sequences</taxon>
        <taxon>metagenomes</taxon>
        <taxon>ecological metagenomes</taxon>
    </lineage>
</organism>